<accession>A0A5S4EQR8</accession>
<proteinExistence type="predicted"/>
<evidence type="ECO:0000313" key="2">
    <source>
        <dbReference type="Proteomes" id="UP000306324"/>
    </source>
</evidence>
<evidence type="ECO:0000313" key="1">
    <source>
        <dbReference type="EMBL" id="TMQ77820.1"/>
    </source>
</evidence>
<organism evidence="1 2">
    <name type="scientific">Candidatus Accumulibacter phosphatis</name>
    <dbReference type="NCBI Taxonomy" id="327160"/>
    <lineage>
        <taxon>Bacteria</taxon>
        <taxon>Pseudomonadati</taxon>
        <taxon>Pseudomonadota</taxon>
        <taxon>Betaproteobacteria</taxon>
        <taxon>Candidatus Accumulibacter</taxon>
    </lineage>
</organism>
<reference evidence="1 2" key="1">
    <citation type="submission" date="2019-04" db="EMBL/GenBank/DDBJ databases">
        <title>A novel phosphate-accumulating bacterium identified in bioreactor for phosphate removal from wastewater.</title>
        <authorList>
            <person name="Kotlyarov R.Y."/>
            <person name="Beletsky A.V."/>
            <person name="Kallistova A.Y."/>
            <person name="Dorofeev A.G."/>
            <person name="Nikolaev Y.Y."/>
            <person name="Pimenov N.V."/>
            <person name="Ravin N.V."/>
            <person name="Mardanov A.V."/>
        </authorList>
    </citation>
    <scope>NUCLEOTIDE SEQUENCE [LARGE SCALE GENOMIC DNA]</scope>
    <source>
        <strain evidence="1 2">Bin19</strain>
    </source>
</reference>
<sequence length="55" mass="6051">MNHDSPDQDFSGLFVERMVTQFGAGELRRRFGWRVAACSPVGGPPAPGGRIRFSE</sequence>
<keyword evidence="2" id="KW-1185">Reference proteome</keyword>
<dbReference type="Proteomes" id="UP000306324">
    <property type="component" value="Unassembled WGS sequence"/>
</dbReference>
<comment type="caution">
    <text evidence="1">The sequence shown here is derived from an EMBL/GenBank/DDBJ whole genome shotgun (WGS) entry which is preliminary data.</text>
</comment>
<dbReference type="AlphaFoldDB" id="A0A5S4EQR8"/>
<gene>
    <name evidence="1" type="ORF">ACCUM_2667</name>
</gene>
<name>A0A5S4EQR8_9PROT</name>
<protein>
    <submittedName>
        <fullName evidence="1">Uncharacterized protein</fullName>
    </submittedName>
</protein>
<dbReference type="EMBL" id="SWAD01000017">
    <property type="protein sequence ID" value="TMQ77820.1"/>
    <property type="molecule type" value="Genomic_DNA"/>
</dbReference>